<dbReference type="InterPro" id="IPR023119">
    <property type="entry name" value="Multihaem_cyt_PRC_cyt_su-like"/>
</dbReference>
<evidence type="ECO:0000313" key="10">
    <source>
        <dbReference type="Proteomes" id="UP000317691"/>
    </source>
</evidence>
<dbReference type="GO" id="GO:0030077">
    <property type="term" value="C:plasma membrane light-harvesting complex"/>
    <property type="evidence" value="ECO:0007669"/>
    <property type="project" value="InterPro"/>
</dbReference>
<keyword evidence="4" id="KW-0479">Metal-binding</keyword>
<keyword evidence="1" id="KW-0813">Transport</keyword>
<dbReference type="Pfam" id="PF13181">
    <property type="entry name" value="TPR_8"/>
    <property type="match status" value="1"/>
</dbReference>
<accession>A0A538TQN0</accession>
<evidence type="ECO:0000313" key="9">
    <source>
        <dbReference type="EMBL" id="TMQ65932.1"/>
    </source>
</evidence>
<dbReference type="InterPro" id="IPR003158">
    <property type="entry name" value="Photosyn_RC_cyt_c-su"/>
</dbReference>
<dbReference type="SUPFAM" id="SSF48695">
    <property type="entry name" value="Multiheme cytochromes"/>
    <property type="match status" value="1"/>
</dbReference>
<protein>
    <submittedName>
        <fullName evidence="9">C-type cytochrome</fullName>
    </submittedName>
</protein>
<keyword evidence="2" id="KW-0602">Photosynthesis</keyword>
<dbReference type="Gene3D" id="1.10.468.10">
    <property type="entry name" value="Photosynthetic Reaction Center, subunit C, domain 2"/>
    <property type="match status" value="1"/>
</dbReference>
<evidence type="ECO:0000256" key="4">
    <source>
        <dbReference type="ARBA" id="ARBA00022723"/>
    </source>
</evidence>
<dbReference type="InterPro" id="IPR036280">
    <property type="entry name" value="Multihaem_cyt_sf"/>
</dbReference>
<dbReference type="EMBL" id="VBOZ01000010">
    <property type="protein sequence ID" value="TMQ65932.1"/>
    <property type="molecule type" value="Genomic_DNA"/>
</dbReference>
<feature type="signal peptide" evidence="8">
    <location>
        <begin position="1"/>
        <end position="26"/>
    </location>
</feature>
<dbReference type="Gene3D" id="1.25.40.10">
    <property type="entry name" value="Tetratricopeptide repeat domain"/>
    <property type="match status" value="1"/>
</dbReference>
<dbReference type="AlphaFoldDB" id="A0A538TQN0"/>
<evidence type="ECO:0000256" key="5">
    <source>
        <dbReference type="ARBA" id="ARBA00022982"/>
    </source>
</evidence>
<reference evidence="9 10" key="1">
    <citation type="journal article" date="2019" name="Nat. Microbiol.">
        <title>Mediterranean grassland soil C-N compound turnover is dependent on rainfall and depth, and is mediated by genomically divergent microorganisms.</title>
        <authorList>
            <person name="Diamond S."/>
            <person name="Andeer P.F."/>
            <person name="Li Z."/>
            <person name="Crits-Christoph A."/>
            <person name="Burstein D."/>
            <person name="Anantharaman K."/>
            <person name="Lane K.R."/>
            <person name="Thomas B.C."/>
            <person name="Pan C."/>
            <person name="Northen T.R."/>
            <person name="Banfield J.F."/>
        </authorList>
    </citation>
    <scope>NUCLEOTIDE SEQUENCE [LARGE SCALE GENOMIC DNA]</scope>
    <source>
        <strain evidence="9">WS_9</strain>
    </source>
</reference>
<evidence type="ECO:0000256" key="2">
    <source>
        <dbReference type="ARBA" id="ARBA00022531"/>
    </source>
</evidence>
<feature type="repeat" description="TPR" evidence="7">
    <location>
        <begin position="203"/>
        <end position="236"/>
    </location>
</feature>
<dbReference type="Pfam" id="PF02276">
    <property type="entry name" value="CytoC_RC"/>
    <property type="match status" value="1"/>
</dbReference>
<comment type="caution">
    <text evidence="9">The sequence shown here is derived from an EMBL/GenBank/DDBJ whole genome shotgun (WGS) entry which is preliminary data.</text>
</comment>
<keyword evidence="3" id="KW-0349">Heme</keyword>
<dbReference type="NCBIfam" id="NF033196">
    <property type="entry name" value="c_type_nonphoto"/>
    <property type="match status" value="1"/>
</dbReference>
<dbReference type="GO" id="GO:0020037">
    <property type="term" value="F:heme binding"/>
    <property type="evidence" value="ECO:0007669"/>
    <property type="project" value="InterPro"/>
</dbReference>
<evidence type="ECO:0000256" key="1">
    <source>
        <dbReference type="ARBA" id="ARBA00022448"/>
    </source>
</evidence>
<dbReference type="InterPro" id="IPR011990">
    <property type="entry name" value="TPR-like_helical_dom_sf"/>
</dbReference>
<dbReference type="SUPFAM" id="SSF48452">
    <property type="entry name" value="TPR-like"/>
    <property type="match status" value="1"/>
</dbReference>
<keyword evidence="8" id="KW-0732">Signal</keyword>
<dbReference type="SMART" id="SM00028">
    <property type="entry name" value="TPR"/>
    <property type="match status" value="1"/>
</dbReference>
<evidence type="ECO:0000256" key="3">
    <source>
        <dbReference type="ARBA" id="ARBA00022617"/>
    </source>
</evidence>
<name>A0A538TQN0_UNCEI</name>
<dbReference type="Proteomes" id="UP000317691">
    <property type="component" value="Unassembled WGS sequence"/>
</dbReference>
<evidence type="ECO:0000256" key="7">
    <source>
        <dbReference type="PROSITE-ProRule" id="PRU00339"/>
    </source>
</evidence>
<keyword evidence="6" id="KW-0408">Iron</keyword>
<feature type="chain" id="PRO_5021836518" evidence="8">
    <location>
        <begin position="27"/>
        <end position="250"/>
    </location>
</feature>
<proteinExistence type="predicted"/>
<dbReference type="GO" id="GO:0009055">
    <property type="term" value="F:electron transfer activity"/>
    <property type="evidence" value="ECO:0007669"/>
    <property type="project" value="InterPro"/>
</dbReference>
<keyword evidence="5" id="KW-0249">Electron transport</keyword>
<evidence type="ECO:0000256" key="6">
    <source>
        <dbReference type="ARBA" id="ARBA00023004"/>
    </source>
</evidence>
<dbReference type="GO" id="GO:0019684">
    <property type="term" value="P:photosynthesis, light reaction"/>
    <property type="evidence" value="ECO:0007669"/>
    <property type="project" value="InterPro"/>
</dbReference>
<dbReference type="PROSITE" id="PS50005">
    <property type="entry name" value="TPR"/>
    <property type="match status" value="1"/>
</dbReference>
<sequence>MNLDPRTLAGTLACLALLAWSGSGSAQVPDKFTNLKILPKTIAKDDLIQTMRQFSIGLGVRCNYCHMQADSGKGNKMDFASDAKKEKEIARGMMRMVDSINKKLIPKTGIKSPAKVQCVTCHRGVETPETLTDLLKKTVKKDGIDGAMQRYKELRGKYYGSGAYDFGPGSLSALAEWLARDRKDTDGAISIMKFSIDRDPLVADSYVLLGTFQITKGDKAAAIESLSHALELDPENRKAQDLLKGLQSGQ</sequence>
<keyword evidence="7" id="KW-0802">TPR repeat</keyword>
<dbReference type="InterPro" id="IPR019734">
    <property type="entry name" value="TPR_rpt"/>
</dbReference>
<evidence type="ECO:0000256" key="8">
    <source>
        <dbReference type="SAM" id="SignalP"/>
    </source>
</evidence>
<gene>
    <name evidence="9" type="ORF">E6K79_03430</name>
</gene>
<dbReference type="GO" id="GO:0005506">
    <property type="term" value="F:iron ion binding"/>
    <property type="evidence" value="ECO:0007669"/>
    <property type="project" value="InterPro"/>
</dbReference>
<organism evidence="9 10">
    <name type="scientific">Eiseniibacteriota bacterium</name>
    <dbReference type="NCBI Taxonomy" id="2212470"/>
    <lineage>
        <taxon>Bacteria</taxon>
        <taxon>Candidatus Eiseniibacteriota</taxon>
    </lineage>
</organism>